<dbReference type="Gene3D" id="2.40.170.20">
    <property type="entry name" value="TonB-dependent receptor, beta-barrel domain"/>
    <property type="match status" value="1"/>
</dbReference>
<comment type="caution">
    <text evidence="4">The sequence shown here is derived from an EMBL/GenBank/DDBJ whole genome shotgun (WGS) entry which is preliminary data.</text>
</comment>
<evidence type="ECO:0000256" key="1">
    <source>
        <dbReference type="ARBA" id="ARBA00004442"/>
    </source>
</evidence>
<name>A0A4R3KMF3_9SPHI</name>
<dbReference type="AlphaFoldDB" id="A0A4R3KMF3"/>
<keyword evidence="3" id="KW-0998">Cell outer membrane</keyword>
<keyword evidence="2" id="KW-0472">Membrane</keyword>
<comment type="subcellular location">
    <subcellularLocation>
        <location evidence="1">Cell outer membrane</location>
    </subcellularLocation>
</comment>
<evidence type="ECO:0000256" key="3">
    <source>
        <dbReference type="ARBA" id="ARBA00023237"/>
    </source>
</evidence>
<accession>A0A4R3KMF3</accession>
<proteinExistence type="predicted"/>
<evidence type="ECO:0000313" key="4">
    <source>
        <dbReference type="EMBL" id="TCS85485.1"/>
    </source>
</evidence>
<dbReference type="InterPro" id="IPR036942">
    <property type="entry name" value="Beta-barrel_TonB_sf"/>
</dbReference>
<protein>
    <submittedName>
        <fullName evidence="4">Uncharacterized protein</fullName>
    </submittedName>
</protein>
<dbReference type="Proteomes" id="UP000295807">
    <property type="component" value="Unassembled WGS sequence"/>
</dbReference>
<dbReference type="OrthoDB" id="1264254at2"/>
<sequence>MKFQRYFWIIIFLSAAQAGYAQRTLEEQINVVRAYRPVLADAVKIRKNPQLSDTNQVRPRLNYLVTDEKLSDNSNPGPVPAKQPRAVTNGFIPYLYGKAGAGNLGGVLGEIYFNNKQDENNQYGLFFQHNSAKGDFDYQQYGRTAVGGFGKFNIGERASLNVNAAYRQRGNRISVLNGPLDITDPDVFPIPTAVDTGTVKQNFNLLEGEVEIANLRTTSSDFVYGLKLGGYTLSDEFESKENNFYLTGLIGKQLGTFSINLSGNIDITNLDMATAGGGEVASVKNPVYRFKPYLLFKNGSFTFKGGINLVGISDDNAFAGIDKKMFLFPDLSIDFQLIPDYLALFGGLSGDVVKNTVKDFSEENPYMRNFSGLGNSREKYNAFGGIRGSFSSSVGFKAQFEYANVDYQNFIVNDTLNSREFSVYQAGENGKRTTINAELNVRYSEAFRMNMGVWSYKYEDDFIQRAWNVPSMKLYISPTYNYRDKLFLTADLFYVGERNAYLGAAGEGTTYEVLDPYADLNFGASYKINTNFGIFLNANNVLNKQYERYLNYQGMGFNMMAGLTFSL</sequence>
<dbReference type="EMBL" id="SMAD01000012">
    <property type="protein sequence ID" value="TCS85485.1"/>
    <property type="molecule type" value="Genomic_DNA"/>
</dbReference>
<keyword evidence="5" id="KW-1185">Reference proteome</keyword>
<dbReference type="RefSeq" id="WP_132130199.1">
    <property type="nucleotide sequence ID" value="NZ_SMAD01000012.1"/>
</dbReference>
<dbReference type="SUPFAM" id="SSF56935">
    <property type="entry name" value="Porins"/>
    <property type="match status" value="1"/>
</dbReference>
<reference evidence="4 5" key="1">
    <citation type="submission" date="2019-03" db="EMBL/GenBank/DDBJ databases">
        <title>Genomic Encyclopedia of Type Strains, Phase IV (KMG-IV): sequencing the most valuable type-strain genomes for metagenomic binning, comparative biology and taxonomic classification.</title>
        <authorList>
            <person name="Goeker M."/>
        </authorList>
    </citation>
    <scope>NUCLEOTIDE SEQUENCE [LARGE SCALE GENOMIC DNA]</scope>
    <source>
        <strain evidence="4 5">DSM 21100</strain>
    </source>
</reference>
<evidence type="ECO:0000256" key="2">
    <source>
        <dbReference type="ARBA" id="ARBA00023136"/>
    </source>
</evidence>
<gene>
    <name evidence="4" type="ORF">EDD80_11260</name>
</gene>
<organism evidence="4 5">
    <name type="scientific">Anseongella ginsenosidimutans</name>
    <dbReference type="NCBI Taxonomy" id="496056"/>
    <lineage>
        <taxon>Bacteria</taxon>
        <taxon>Pseudomonadati</taxon>
        <taxon>Bacteroidota</taxon>
        <taxon>Sphingobacteriia</taxon>
        <taxon>Sphingobacteriales</taxon>
        <taxon>Sphingobacteriaceae</taxon>
        <taxon>Anseongella</taxon>
    </lineage>
</organism>
<evidence type="ECO:0000313" key="5">
    <source>
        <dbReference type="Proteomes" id="UP000295807"/>
    </source>
</evidence>
<dbReference type="GO" id="GO:0009279">
    <property type="term" value="C:cell outer membrane"/>
    <property type="evidence" value="ECO:0007669"/>
    <property type="project" value="UniProtKB-SubCell"/>
</dbReference>